<protein>
    <recommendedName>
        <fullName evidence="4">Phosphodiesterase</fullName>
    </recommendedName>
</protein>
<gene>
    <name evidence="2" type="ORF">QE412_003004</name>
</gene>
<feature type="region of interest" description="Disordered" evidence="1">
    <location>
        <begin position="240"/>
        <end position="278"/>
    </location>
</feature>
<dbReference type="EMBL" id="JAUTBF010000001">
    <property type="protein sequence ID" value="MDQ1124431.1"/>
    <property type="molecule type" value="Genomic_DNA"/>
</dbReference>
<dbReference type="InterPro" id="IPR020835">
    <property type="entry name" value="Catalase_sf"/>
</dbReference>
<reference evidence="2 3" key="1">
    <citation type="submission" date="2023-07" db="EMBL/GenBank/DDBJ databases">
        <title>Functional and genomic diversity of the sorghum phyllosphere microbiome.</title>
        <authorList>
            <person name="Shade A."/>
        </authorList>
    </citation>
    <scope>NUCLEOTIDE SEQUENCE [LARGE SCALE GENOMIC DNA]</scope>
    <source>
        <strain evidence="2 3">SORGH_AS_1207</strain>
    </source>
</reference>
<accession>A0ABU0TXQ1</accession>
<evidence type="ECO:0000313" key="2">
    <source>
        <dbReference type="EMBL" id="MDQ1124431.1"/>
    </source>
</evidence>
<evidence type="ECO:0000256" key="1">
    <source>
        <dbReference type="SAM" id="MobiDB-lite"/>
    </source>
</evidence>
<dbReference type="SUPFAM" id="SSF56634">
    <property type="entry name" value="Heme-dependent catalase-like"/>
    <property type="match status" value="1"/>
</dbReference>
<proteinExistence type="predicted"/>
<dbReference type="RefSeq" id="WP_307485576.1">
    <property type="nucleotide sequence ID" value="NZ_JAUTBF010000001.1"/>
</dbReference>
<sequence length="278" mass="29690">MAPPTGIPPLSRSPLAGAIGRLLKSGFALAQRLRHPRPIHDRGVVLSGAMTWIPDAEPAGLAFIDDAPARSVPVVARVSRSLGLPAPLPDIIGLALRFDTAAWHAHATSTPADIELASTGWNVPARFALLAHRRVERARLGTLLPYRGERGPVLLVARTRSGRAPATDPRELPGADDGAWVLTLGHATALGPWHPFATLELRADADQDDRGLRFDAVRRPIPGARAYTWVRAARQPSYVDVQQTDGPVRMPRPAGRRPRSEADADATTGDSQPVAAGT</sequence>
<name>A0ABU0TXQ1_MICTR</name>
<keyword evidence="3" id="KW-1185">Reference proteome</keyword>
<evidence type="ECO:0000313" key="3">
    <source>
        <dbReference type="Proteomes" id="UP001226691"/>
    </source>
</evidence>
<organism evidence="2 3">
    <name type="scientific">Microbacterium trichothecenolyticum</name>
    <name type="common">Aureobacterium trichothecenolyticum</name>
    <dbReference type="NCBI Taxonomy" id="69370"/>
    <lineage>
        <taxon>Bacteria</taxon>
        <taxon>Bacillati</taxon>
        <taxon>Actinomycetota</taxon>
        <taxon>Actinomycetes</taxon>
        <taxon>Micrococcales</taxon>
        <taxon>Microbacteriaceae</taxon>
        <taxon>Microbacterium</taxon>
    </lineage>
</organism>
<dbReference type="Proteomes" id="UP001226691">
    <property type="component" value="Unassembled WGS sequence"/>
</dbReference>
<evidence type="ECO:0008006" key="4">
    <source>
        <dbReference type="Google" id="ProtNLM"/>
    </source>
</evidence>
<comment type="caution">
    <text evidence="2">The sequence shown here is derived from an EMBL/GenBank/DDBJ whole genome shotgun (WGS) entry which is preliminary data.</text>
</comment>